<dbReference type="AlphaFoldDB" id="A0A0E9X3M8"/>
<protein>
    <submittedName>
        <fullName evidence="2">Uncharacterized protein</fullName>
    </submittedName>
</protein>
<organism evidence="2">
    <name type="scientific">Anguilla anguilla</name>
    <name type="common">European freshwater eel</name>
    <name type="synonym">Muraena anguilla</name>
    <dbReference type="NCBI Taxonomy" id="7936"/>
    <lineage>
        <taxon>Eukaryota</taxon>
        <taxon>Metazoa</taxon>
        <taxon>Chordata</taxon>
        <taxon>Craniata</taxon>
        <taxon>Vertebrata</taxon>
        <taxon>Euteleostomi</taxon>
        <taxon>Actinopterygii</taxon>
        <taxon>Neopterygii</taxon>
        <taxon>Teleostei</taxon>
        <taxon>Anguilliformes</taxon>
        <taxon>Anguillidae</taxon>
        <taxon>Anguilla</taxon>
    </lineage>
</organism>
<reference evidence="2" key="2">
    <citation type="journal article" date="2015" name="Fish Shellfish Immunol.">
        <title>Early steps in the European eel (Anguilla anguilla)-Vibrio vulnificus interaction in the gills: Role of the RtxA13 toxin.</title>
        <authorList>
            <person name="Callol A."/>
            <person name="Pajuelo D."/>
            <person name="Ebbesson L."/>
            <person name="Teles M."/>
            <person name="MacKenzie S."/>
            <person name="Amaro C."/>
        </authorList>
    </citation>
    <scope>NUCLEOTIDE SEQUENCE</scope>
</reference>
<evidence type="ECO:0000256" key="1">
    <source>
        <dbReference type="SAM" id="MobiDB-lite"/>
    </source>
</evidence>
<feature type="region of interest" description="Disordered" evidence="1">
    <location>
        <begin position="32"/>
        <end position="55"/>
    </location>
</feature>
<reference evidence="2" key="1">
    <citation type="submission" date="2014-11" db="EMBL/GenBank/DDBJ databases">
        <authorList>
            <person name="Amaro Gonzalez C."/>
        </authorList>
    </citation>
    <scope>NUCLEOTIDE SEQUENCE</scope>
</reference>
<proteinExistence type="predicted"/>
<feature type="compositionally biased region" description="Low complexity" evidence="1">
    <location>
        <begin position="39"/>
        <end position="52"/>
    </location>
</feature>
<name>A0A0E9X3M8_ANGAN</name>
<dbReference type="EMBL" id="GBXM01011491">
    <property type="protein sequence ID" value="JAH97086.1"/>
    <property type="molecule type" value="Transcribed_RNA"/>
</dbReference>
<sequence>MDYSGRRAWQYLKTNAPAEMRELLDGKDEYEHGTVGYHNANSGSAAQNSNSDAKGEEVEVDSFVRRNNRSMFGSFRKFLSPVIHFVNSSMRNPMGTDS</sequence>
<accession>A0A0E9X3M8</accession>
<evidence type="ECO:0000313" key="2">
    <source>
        <dbReference type="EMBL" id="JAH97086.1"/>
    </source>
</evidence>